<dbReference type="Pfam" id="PF01103">
    <property type="entry name" value="Omp85"/>
    <property type="match status" value="1"/>
</dbReference>
<evidence type="ECO:0000256" key="2">
    <source>
        <dbReference type="ARBA" id="ARBA00023136"/>
    </source>
</evidence>
<dbReference type="OrthoDB" id="1724197at2759"/>
<evidence type="ECO:0000313" key="5">
    <source>
        <dbReference type="EMBL" id="GFE52706.1"/>
    </source>
</evidence>
<sequence length="472" mass="52173">MEESQPEATMASAPPTEATGAENVMHIDVSKGIGDVRLVLKGLSRIHTSAVYPDIIAVKNAATLQELFSLLDQSHGRLKKLGLFKSVVSNIHRGARPGDVDIVFEFEEKTPSYSIGVTTNQKAEANVEIKGEIPGIFGTCNSASLQLSNSGYGSQQISGSYFIPRNFGLPNFTSVFQLFVSQKDFVNYSSFSTKTKGMSFTMSDISQRHQLSWEASINDLYPVFNERRRASEAVLRHAGRSLKNALSYQYILDDLKGEGIPTDGQCTQFKVEAGLSGGDRQFVKFDYGMLYAKHIRQKYIMHLNVSMGFLRPFGNLRNGVSLLDRFHFTGNGGAGTAFRGFGFRGIGPCDHGSIFDSESNTWQRIPEHTGGDCYGNLQLALHCPVEYKDYRIPLAFGFLNIGSLTASEDRKPHESIYTHMLRAMRMSVGAGVSMSVAPGCWLEAFVAQPLLYSPTDTISRLQMGLRFKHTMM</sequence>
<dbReference type="Gene3D" id="2.40.160.50">
    <property type="entry name" value="membrane protein fhac: a member of the omp85/tpsb transporter family"/>
    <property type="match status" value="1"/>
</dbReference>
<dbReference type="InterPro" id="IPR000184">
    <property type="entry name" value="Bac_surfAg_D15"/>
</dbReference>
<name>A0A9W5WTE4_BABOV</name>
<protein>
    <submittedName>
        <fullName evidence="5">Outer OMP85 family protein</fullName>
    </submittedName>
</protein>
<gene>
    <name evidence="5" type="ORF">BaOVIS_001100</name>
</gene>
<dbReference type="GO" id="GO:0019867">
    <property type="term" value="C:outer membrane"/>
    <property type="evidence" value="ECO:0007669"/>
    <property type="project" value="InterPro"/>
</dbReference>
<evidence type="ECO:0000259" key="4">
    <source>
        <dbReference type="Pfam" id="PF01103"/>
    </source>
</evidence>
<reference evidence="5" key="1">
    <citation type="submission" date="2019-12" db="EMBL/GenBank/DDBJ databases">
        <title>Genome sequence of Babesia ovis.</title>
        <authorList>
            <person name="Yamagishi J."/>
            <person name="Sevinc F."/>
            <person name="Xuan X."/>
        </authorList>
    </citation>
    <scope>NUCLEOTIDE SEQUENCE</scope>
    <source>
        <strain evidence="5">Selcuk</strain>
    </source>
</reference>
<dbReference type="EMBL" id="BLIY01000001">
    <property type="protein sequence ID" value="GFE52706.1"/>
    <property type="molecule type" value="Genomic_DNA"/>
</dbReference>
<evidence type="ECO:0000313" key="6">
    <source>
        <dbReference type="Proteomes" id="UP001057455"/>
    </source>
</evidence>
<organism evidence="5 6">
    <name type="scientific">Babesia ovis</name>
    <dbReference type="NCBI Taxonomy" id="5869"/>
    <lineage>
        <taxon>Eukaryota</taxon>
        <taxon>Sar</taxon>
        <taxon>Alveolata</taxon>
        <taxon>Apicomplexa</taxon>
        <taxon>Aconoidasida</taxon>
        <taxon>Piroplasmida</taxon>
        <taxon>Babesiidae</taxon>
        <taxon>Babesia</taxon>
    </lineage>
</organism>
<evidence type="ECO:0000256" key="3">
    <source>
        <dbReference type="SAM" id="MobiDB-lite"/>
    </source>
</evidence>
<keyword evidence="2" id="KW-0472">Membrane</keyword>
<evidence type="ECO:0000256" key="1">
    <source>
        <dbReference type="ARBA" id="ARBA00004370"/>
    </source>
</evidence>
<comment type="caution">
    <text evidence="5">The sequence shown here is derived from an EMBL/GenBank/DDBJ whole genome shotgun (WGS) entry which is preliminary data.</text>
</comment>
<feature type="region of interest" description="Disordered" evidence="3">
    <location>
        <begin position="1"/>
        <end position="22"/>
    </location>
</feature>
<comment type="subcellular location">
    <subcellularLocation>
        <location evidence="1">Membrane</location>
    </subcellularLocation>
</comment>
<keyword evidence="6" id="KW-1185">Reference proteome</keyword>
<feature type="domain" description="Bacterial surface antigen (D15)" evidence="4">
    <location>
        <begin position="136"/>
        <end position="464"/>
    </location>
</feature>
<accession>A0A9W5WTE4</accession>
<dbReference type="AlphaFoldDB" id="A0A9W5WTE4"/>
<proteinExistence type="predicted"/>
<dbReference type="Proteomes" id="UP001057455">
    <property type="component" value="Unassembled WGS sequence"/>
</dbReference>